<evidence type="ECO:0000313" key="1">
    <source>
        <dbReference type="EMBL" id="ENO97125.1"/>
    </source>
</evidence>
<protein>
    <recommendedName>
        <fullName evidence="3">Receptor protein-tyrosine kinase</fullName>
    </recommendedName>
</protein>
<dbReference type="EMBL" id="AMXF01000063">
    <property type="protein sequence ID" value="ENO97125.1"/>
    <property type="molecule type" value="Genomic_DNA"/>
</dbReference>
<reference evidence="1 2" key="1">
    <citation type="submission" date="2012-09" db="EMBL/GenBank/DDBJ databases">
        <title>Draft Genome Sequences of 6 Strains from Genus Thauera.</title>
        <authorList>
            <person name="Liu B."/>
            <person name="Shapleigh J.P."/>
            <person name="Frostegard A.H."/>
        </authorList>
    </citation>
    <scope>NUCLEOTIDE SEQUENCE [LARGE SCALE GENOMIC DNA]</scope>
    <source>
        <strain evidence="1 2">B4P</strain>
    </source>
</reference>
<organism evidence="1 2">
    <name type="scientific">Thauera phenylacetica B4P</name>
    <dbReference type="NCBI Taxonomy" id="1234382"/>
    <lineage>
        <taxon>Bacteria</taxon>
        <taxon>Pseudomonadati</taxon>
        <taxon>Pseudomonadota</taxon>
        <taxon>Betaproteobacteria</taxon>
        <taxon>Rhodocyclales</taxon>
        <taxon>Zoogloeaceae</taxon>
        <taxon>Thauera</taxon>
    </lineage>
</organism>
<name>N6YZT3_9RHOO</name>
<evidence type="ECO:0008006" key="3">
    <source>
        <dbReference type="Google" id="ProtNLM"/>
    </source>
</evidence>
<dbReference type="Proteomes" id="UP000013047">
    <property type="component" value="Unassembled WGS sequence"/>
</dbReference>
<gene>
    <name evidence="1" type="ORF">C667_10435</name>
</gene>
<sequence>MPKSSRLVDGAKICYRPIEAAIRWSGLLRFERRILATLGRRPLPEATEVPRWPSLRLNTERVFDALAHGEMPYGKEGLVRDTQGLELDDPSLTVRHVDLKAWMAHYYPGEKPAFLFDELERALHPAVSLDTVGALLAEREVIKARLAEFLSAYEALRAEHEALLKQHAACSADAERANTPGPRSESTYLNIVGGLLTLLLGKSPSGMPYSSFLTQEAIISAMVAHHGNALGINERTLQAKFALARRNLQRMIL</sequence>
<accession>N6YZT3</accession>
<dbReference type="RefSeq" id="WP_004362261.1">
    <property type="nucleotide sequence ID" value="NZ_AMXF01000063.1"/>
</dbReference>
<keyword evidence="2" id="KW-1185">Reference proteome</keyword>
<dbReference type="AlphaFoldDB" id="N6YZT3"/>
<evidence type="ECO:0000313" key="2">
    <source>
        <dbReference type="Proteomes" id="UP000013047"/>
    </source>
</evidence>
<proteinExistence type="predicted"/>
<comment type="caution">
    <text evidence="1">The sequence shown here is derived from an EMBL/GenBank/DDBJ whole genome shotgun (WGS) entry which is preliminary data.</text>
</comment>